<accession>A0A8B8NL18</accession>
<gene>
    <name evidence="3" type="primary">LOC115735564</name>
</gene>
<organism evidence="2 3">
    <name type="scientific">Rhodamnia argentea</name>
    <dbReference type="NCBI Taxonomy" id="178133"/>
    <lineage>
        <taxon>Eukaryota</taxon>
        <taxon>Viridiplantae</taxon>
        <taxon>Streptophyta</taxon>
        <taxon>Embryophyta</taxon>
        <taxon>Tracheophyta</taxon>
        <taxon>Spermatophyta</taxon>
        <taxon>Magnoliopsida</taxon>
        <taxon>eudicotyledons</taxon>
        <taxon>Gunneridae</taxon>
        <taxon>Pentapetalae</taxon>
        <taxon>rosids</taxon>
        <taxon>malvids</taxon>
        <taxon>Myrtales</taxon>
        <taxon>Myrtaceae</taxon>
        <taxon>Myrtoideae</taxon>
        <taxon>Myrteae</taxon>
        <taxon>Australasian group</taxon>
        <taxon>Rhodamnia</taxon>
    </lineage>
</organism>
<name>A0A8B8NL18_9MYRT</name>
<dbReference type="Proteomes" id="UP000827889">
    <property type="component" value="Chromosome 8"/>
</dbReference>
<dbReference type="AlphaFoldDB" id="A0A8B8NL18"/>
<dbReference type="GO" id="GO:0007346">
    <property type="term" value="P:regulation of mitotic cell cycle"/>
    <property type="evidence" value="ECO:0007669"/>
    <property type="project" value="InterPro"/>
</dbReference>
<keyword evidence="2" id="KW-1185">Reference proteome</keyword>
<dbReference type="InterPro" id="IPR039326">
    <property type="entry name" value="Patronus"/>
</dbReference>
<dbReference type="PANTHER" id="PTHR35125:SF1">
    <property type="entry name" value="PROTEIN PATRONUS 2"/>
    <property type="match status" value="1"/>
</dbReference>
<evidence type="ECO:0000313" key="3">
    <source>
        <dbReference type="RefSeq" id="XP_030522728.2"/>
    </source>
</evidence>
<evidence type="ECO:0000313" key="2">
    <source>
        <dbReference type="Proteomes" id="UP000827889"/>
    </source>
</evidence>
<dbReference type="GeneID" id="115735564"/>
<evidence type="ECO:0000256" key="1">
    <source>
        <dbReference type="SAM" id="MobiDB-lite"/>
    </source>
</evidence>
<proteinExistence type="predicted"/>
<dbReference type="RefSeq" id="XP_030522728.2">
    <property type="nucleotide sequence ID" value="XM_030666868.2"/>
</dbReference>
<feature type="region of interest" description="Disordered" evidence="1">
    <location>
        <begin position="20"/>
        <end position="71"/>
    </location>
</feature>
<dbReference type="PANTHER" id="PTHR35125">
    <property type="entry name" value="NEURON NAVIGATOR 1-LIKE-RELATED"/>
    <property type="match status" value="1"/>
</dbReference>
<reference evidence="3" key="1">
    <citation type="submission" date="2025-08" db="UniProtKB">
        <authorList>
            <consortium name="RefSeq"/>
        </authorList>
    </citation>
    <scope>IDENTIFICATION</scope>
    <source>
        <tissue evidence="3">Leaf</tissue>
    </source>
</reference>
<sequence length="185" mass="20906">MASRVTERLLFVQDENQVAPRKKATVDGATRSSKTVAKKGEGSLGSRKALQDITNKSSLHPEASIKKKNPQKEEFNVAEEMFLHDHQKCIEAKQAAFNNFDLNLVLPGHGRSESEEAKAEADYDSPRCYPEPSELPMDEFSDCFEYSTQCSSPPCSPMLWDTPTSCEYVWQFEDVEFVLQQEADF</sequence>
<protein>
    <submittedName>
        <fullName evidence="3">Protein PATRONUS 2 isoform X2</fullName>
    </submittedName>
</protein>